<feature type="signal peptide" evidence="1">
    <location>
        <begin position="1"/>
        <end position="21"/>
    </location>
</feature>
<evidence type="ECO:0000313" key="3">
    <source>
        <dbReference type="Proteomes" id="UP001066276"/>
    </source>
</evidence>
<proteinExistence type="predicted"/>
<reference evidence="2" key="1">
    <citation type="journal article" date="2022" name="bioRxiv">
        <title>Sequencing and chromosome-scale assembly of the giantPleurodeles waltlgenome.</title>
        <authorList>
            <person name="Brown T."/>
            <person name="Elewa A."/>
            <person name="Iarovenko S."/>
            <person name="Subramanian E."/>
            <person name="Araus A.J."/>
            <person name="Petzold A."/>
            <person name="Susuki M."/>
            <person name="Suzuki K.-i.T."/>
            <person name="Hayashi T."/>
            <person name="Toyoda A."/>
            <person name="Oliveira C."/>
            <person name="Osipova E."/>
            <person name="Leigh N.D."/>
            <person name="Simon A."/>
            <person name="Yun M.H."/>
        </authorList>
    </citation>
    <scope>NUCLEOTIDE SEQUENCE</scope>
    <source>
        <strain evidence="2">20211129_DDA</strain>
        <tissue evidence="2">Liver</tissue>
    </source>
</reference>
<comment type="caution">
    <text evidence="2">The sequence shown here is derived from an EMBL/GenBank/DDBJ whole genome shotgun (WGS) entry which is preliminary data.</text>
</comment>
<sequence>MRGLYSFSFLLSLLLPLVIRPSPYTRLVSRGAPQALHAPVVGPFVSLNQFLISFRAPLVSPGFGRYRARGEEGGPGYRYQSSPPRLGAPLSSILRLKRGGAGTPLSPFVLRRVRRGGQQPFDLRIRLQPRPSSLLARGLLPAVPTRGVARTAAGVPRSQVCRESGPGSSGTSTELRRPALGVAFFPRPHLDVVFASCGAELF</sequence>
<protein>
    <recommendedName>
        <fullName evidence="4">Secreted protein</fullName>
    </recommendedName>
</protein>
<feature type="chain" id="PRO_5043653172" description="Secreted protein" evidence="1">
    <location>
        <begin position="22"/>
        <end position="202"/>
    </location>
</feature>
<evidence type="ECO:0000313" key="2">
    <source>
        <dbReference type="EMBL" id="KAJ1175099.1"/>
    </source>
</evidence>
<dbReference type="Proteomes" id="UP001066276">
    <property type="component" value="Chromosome 3_2"/>
</dbReference>
<name>A0AAV7TEV0_PLEWA</name>
<keyword evidence="1" id="KW-0732">Signal</keyword>
<evidence type="ECO:0008006" key="4">
    <source>
        <dbReference type="Google" id="ProtNLM"/>
    </source>
</evidence>
<dbReference type="AlphaFoldDB" id="A0AAV7TEV0"/>
<keyword evidence="3" id="KW-1185">Reference proteome</keyword>
<accession>A0AAV7TEV0</accession>
<organism evidence="2 3">
    <name type="scientific">Pleurodeles waltl</name>
    <name type="common">Iberian ribbed newt</name>
    <dbReference type="NCBI Taxonomy" id="8319"/>
    <lineage>
        <taxon>Eukaryota</taxon>
        <taxon>Metazoa</taxon>
        <taxon>Chordata</taxon>
        <taxon>Craniata</taxon>
        <taxon>Vertebrata</taxon>
        <taxon>Euteleostomi</taxon>
        <taxon>Amphibia</taxon>
        <taxon>Batrachia</taxon>
        <taxon>Caudata</taxon>
        <taxon>Salamandroidea</taxon>
        <taxon>Salamandridae</taxon>
        <taxon>Pleurodelinae</taxon>
        <taxon>Pleurodeles</taxon>
    </lineage>
</organism>
<dbReference type="EMBL" id="JANPWB010000006">
    <property type="protein sequence ID" value="KAJ1175099.1"/>
    <property type="molecule type" value="Genomic_DNA"/>
</dbReference>
<evidence type="ECO:0000256" key="1">
    <source>
        <dbReference type="SAM" id="SignalP"/>
    </source>
</evidence>
<gene>
    <name evidence="2" type="ORF">NDU88_000390</name>
</gene>